<feature type="region of interest" description="Disordered" evidence="1">
    <location>
        <begin position="571"/>
        <end position="619"/>
    </location>
</feature>
<protein>
    <submittedName>
        <fullName evidence="2">Uncharacterized protein</fullName>
    </submittedName>
</protein>
<feature type="compositionally biased region" description="Polar residues" evidence="1">
    <location>
        <begin position="571"/>
        <end position="584"/>
    </location>
</feature>
<dbReference type="Proteomes" id="UP000717585">
    <property type="component" value="Unassembled WGS sequence"/>
</dbReference>
<comment type="caution">
    <text evidence="2">The sequence shown here is derived from an EMBL/GenBank/DDBJ whole genome shotgun (WGS) entry which is preliminary data.</text>
</comment>
<dbReference type="EMBL" id="JAHDYR010000004">
    <property type="protein sequence ID" value="KAG9397046.1"/>
    <property type="molecule type" value="Genomic_DNA"/>
</dbReference>
<evidence type="ECO:0000256" key="1">
    <source>
        <dbReference type="SAM" id="MobiDB-lite"/>
    </source>
</evidence>
<reference evidence="2" key="1">
    <citation type="submission" date="2021-05" db="EMBL/GenBank/DDBJ databases">
        <title>A free-living protist that lacks canonical eukaryotic 1 DNA replication and segregation systems.</title>
        <authorList>
            <person name="Salas-Leiva D.E."/>
            <person name="Tromer E.C."/>
            <person name="Curtis B.A."/>
            <person name="Jerlstrom-Hultqvist J."/>
            <person name="Kolisko M."/>
            <person name="Yi Z."/>
            <person name="Salas-Leiva J.S."/>
            <person name="Gallot-Lavallee L."/>
            <person name="Kops G.J.P.L."/>
            <person name="Archibald J.M."/>
            <person name="Simpson A.G.B."/>
            <person name="Roger A.J."/>
        </authorList>
    </citation>
    <scope>NUCLEOTIDE SEQUENCE</scope>
    <source>
        <strain evidence="2">BICM</strain>
    </source>
</reference>
<dbReference type="AlphaFoldDB" id="A0A8J6E4K1"/>
<sequence>MQIELSSRLADHRNVDVDRQVIYTDFDGVPRLIHTFVAAKYLTVVIWRAAEKGSHRYELERTVYAQTSEIVDYCVHEGQLVILSDRNECRGIDIATGVVDTKWNLPPALRYSIHTGPGAVLAVAIHETTTTLYRLDRDVPEPDELVTCPYPCEQVAIVDMLAVLLSNPRAPSDAESEAGDDVAELRTYHLENESHGIVAQKLPCRGLQVEGGLVFTLGLYSEDMAILFVYRPTGDLAEPMVPVADIPIALPFPTARCWGVCGSTFVLSSEGQTAAWSYSTDPPTIGTSPLSTLSMPTTVVPAAGVVVDVAGAVYSAETLEQVGQLAQEDPSAGMLTKIVMRRRVRHVVARGTRLTVLEEGLDLTAPAPVTAMTSMSPHPTPATRNPLTGFQARRGGRGDSSLAPVLVLAHEGRVTLAVLTDGALTPVMSIPVGGAPQLVATGTSATVVSGVIVPEHLAVLTQGTVTLYHANTAVRPASLSDVVFTAACAIPWDPVRHPTAHLVVHSIADTIIGLSRPLDCSDSLYTSVSWLDDVPIPHTRRAMLEATRADLETRAAADGVYPGWHRARSGVLQSPSASTPTGSDSKMVGRQRASTVTAHTRPRSASIRGPGTPRGTGAEVDQGAMLSCVVPSGSGMLRLRLQGMLSQLGQPSQAVTGMPRLDDSTESRLAAISSILGVWLPPEEDSPDLLRLPRDFLKILESDWLTVVRIHKSPRIPADTGCIACSYADRRAQYDTIATVIRTALAFLSFKSPFTRPDEYPIPGPMEAPDCSLLVDLIAGHVPLLTAAATYVLAVARGRRRVPLPVHPPSEQHPTLAVANLLGNMLIEGDPDVAPLTTLHSSTREDPGLDTAILVASVMQGVPAMTTVLTAMLRRAVCQTQSAFAVTTALLGRDGRHDSHALVSAAQSLLRASNEPDDRKRGMMLLDMICQRDPTLHTALAVDVLVRNGLQLTDRMAALPLIDGNTAMLAVGECPSSLRVFQLRGNFRTMLVKCWGENDGPPLFVSVCDKDKPFILAANNTQVAIVVMINSNAIILLQDTSVDLTNSDIRTMACRWRISGKRVHVVLEARDRPLWTGEAKYKR</sequence>
<proteinExistence type="predicted"/>
<accession>A0A8J6E4K1</accession>
<evidence type="ECO:0000313" key="3">
    <source>
        <dbReference type="Proteomes" id="UP000717585"/>
    </source>
</evidence>
<organism evidence="2 3">
    <name type="scientific">Carpediemonas membranifera</name>
    <dbReference type="NCBI Taxonomy" id="201153"/>
    <lineage>
        <taxon>Eukaryota</taxon>
        <taxon>Metamonada</taxon>
        <taxon>Carpediemonas-like organisms</taxon>
        <taxon>Carpediemonas</taxon>
    </lineage>
</organism>
<gene>
    <name evidence="2" type="ORF">J8273_1403</name>
</gene>
<name>A0A8J6E4K1_9EUKA</name>
<keyword evidence="3" id="KW-1185">Reference proteome</keyword>
<evidence type="ECO:0000313" key="2">
    <source>
        <dbReference type="EMBL" id="KAG9397046.1"/>
    </source>
</evidence>